<evidence type="ECO:0000256" key="4">
    <source>
        <dbReference type="ARBA" id="ARBA00022833"/>
    </source>
</evidence>
<sequence>MEYFPIKNITTYTSNWIIKARVVYRTPIRQLKGDTPFFYADIVDKHGDSIRIKFWGKAATKWDEHVEKGKVYAFSKGIVDLSNKKYNNTDHNYEIRLNAESTIEPVEDDGDITTERYHKILSLRDVNSMPIGAGTNFDVLCIIRQVGELIKVNTKAGYETSRRNLTIVDSSGYEMEVSLWGELTTIPILDDVEGKAVIISNLTMKEWQGARNCNTISSSDIKLATQESLRDKERLSQLEEWYASAKDKNDLFKTMKPQTQASTQTYEVTDIASLMNKSKGNFTITAKLRKIYWKNKDGARRLSYQSCPVCIKKVLMDEGSNKFKCISCGDAVVTPVNRYFFHCAFIDHSGKLSAQINSDIGEKMLGKPASFLEELDDEQLKDYVDVKSIYKDYKVSGYLKGNMYNGETRYQLNITKLEPLDYVMEAELLLDSMQITYDSVLNFLGISSEGSKEKKAKLEE</sequence>
<dbReference type="CDD" id="cd04475">
    <property type="entry name" value="RPA1_DBD_B"/>
    <property type="match status" value="1"/>
</dbReference>
<dbReference type="GO" id="GO:0003677">
    <property type="term" value="F:DNA binding"/>
    <property type="evidence" value="ECO:0007669"/>
    <property type="project" value="UniProtKB-KW"/>
</dbReference>
<evidence type="ECO:0000313" key="8">
    <source>
        <dbReference type="EMBL" id="KAK1444710.1"/>
    </source>
</evidence>
<dbReference type="InterPro" id="IPR031657">
    <property type="entry name" value="REPA_OB_2"/>
</dbReference>
<comment type="caution">
    <text evidence="8">The sequence shown here is derived from an EMBL/GenBank/DDBJ whole genome shotgun (WGS) entry which is preliminary data.</text>
</comment>
<evidence type="ECO:0000259" key="6">
    <source>
        <dbReference type="Pfam" id="PF08646"/>
    </source>
</evidence>
<dbReference type="PANTHER" id="PTHR47165:SF4">
    <property type="entry name" value="OS03G0429900 PROTEIN"/>
    <property type="match status" value="1"/>
</dbReference>
<evidence type="ECO:0000256" key="5">
    <source>
        <dbReference type="ARBA" id="ARBA00023125"/>
    </source>
</evidence>
<feature type="domain" description="Replication protein A OB" evidence="7">
    <location>
        <begin position="133"/>
        <end position="222"/>
    </location>
</feature>
<reference evidence="8" key="1">
    <citation type="submission" date="2023-08" db="EMBL/GenBank/DDBJ databases">
        <title>Draft sequence of the Babesia gibsoni genome.</title>
        <authorList>
            <person name="Yamagishi J.Y."/>
            <person name="Xuan X.X."/>
        </authorList>
    </citation>
    <scope>NUCLEOTIDE SEQUENCE</scope>
    <source>
        <strain evidence="8">Azabu</strain>
    </source>
</reference>
<keyword evidence="3" id="KW-0863">Zinc-finger</keyword>
<evidence type="ECO:0000256" key="1">
    <source>
        <dbReference type="ARBA" id="ARBA00005690"/>
    </source>
</evidence>
<dbReference type="CDD" id="cd04474">
    <property type="entry name" value="RPA1_DBD_A"/>
    <property type="match status" value="1"/>
</dbReference>
<dbReference type="Pfam" id="PF08646">
    <property type="entry name" value="Rep_fac-A_C"/>
    <property type="match status" value="1"/>
</dbReference>
<organism evidence="8 9">
    <name type="scientific">Babesia gibsoni</name>
    <dbReference type="NCBI Taxonomy" id="33632"/>
    <lineage>
        <taxon>Eukaryota</taxon>
        <taxon>Sar</taxon>
        <taxon>Alveolata</taxon>
        <taxon>Apicomplexa</taxon>
        <taxon>Aconoidasida</taxon>
        <taxon>Piroplasmida</taxon>
        <taxon>Babesiidae</taxon>
        <taxon>Babesia</taxon>
    </lineage>
</organism>
<keyword evidence="4" id="KW-0862">Zinc</keyword>
<dbReference type="CDD" id="cd04476">
    <property type="entry name" value="RPA1_DBD_C"/>
    <property type="match status" value="1"/>
</dbReference>
<comment type="similarity">
    <text evidence="1">Belongs to the replication factor A protein 1 family.</text>
</comment>
<dbReference type="Proteomes" id="UP001230268">
    <property type="component" value="Unassembled WGS sequence"/>
</dbReference>
<keyword evidence="2" id="KW-0479">Metal-binding</keyword>
<dbReference type="GO" id="GO:0008270">
    <property type="term" value="F:zinc ion binding"/>
    <property type="evidence" value="ECO:0007669"/>
    <property type="project" value="UniProtKB-KW"/>
</dbReference>
<dbReference type="Pfam" id="PF16900">
    <property type="entry name" value="REPA_OB_2"/>
    <property type="match status" value="1"/>
</dbReference>
<proteinExistence type="inferred from homology"/>
<evidence type="ECO:0000259" key="7">
    <source>
        <dbReference type="Pfam" id="PF16900"/>
    </source>
</evidence>
<dbReference type="PANTHER" id="PTHR47165">
    <property type="entry name" value="OS03G0429900 PROTEIN"/>
    <property type="match status" value="1"/>
</dbReference>
<accession>A0AAD8PGE3</accession>
<dbReference type="AlphaFoldDB" id="A0AAD8PGE3"/>
<dbReference type="SUPFAM" id="SSF50249">
    <property type="entry name" value="Nucleic acid-binding proteins"/>
    <property type="match status" value="3"/>
</dbReference>
<evidence type="ECO:0000256" key="2">
    <source>
        <dbReference type="ARBA" id="ARBA00022723"/>
    </source>
</evidence>
<keyword evidence="9" id="KW-1185">Reference proteome</keyword>
<keyword evidence="5" id="KW-0238">DNA-binding</keyword>
<dbReference type="InterPro" id="IPR047192">
    <property type="entry name" value="Euk_RPA1_DBD_C"/>
</dbReference>
<dbReference type="EMBL" id="JAVEPI010000001">
    <property type="protein sequence ID" value="KAK1444710.1"/>
    <property type="molecule type" value="Genomic_DNA"/>
</dbReference>
<protein>
    <recommendedName>
        <fullName evidence="10">Replication protein A subunit</fullName>
    </recommendedName>
</protein>
<evidence type="ECO:0000313" key="9">
    <source>
        <dbReference type="Proteomes" id="UP001230268"/>
    </source>
</evidence>
<gene>
    <name evidence="8" type="ORF">BgAZ_106160</name>
</gene>
<dbReference type="FunFam" id="2.40.50.140:FF:000041">
    <property type="entry name" value="Replication protein A subunit"/>
    <property type="match status" value="1"/>
</dbReference>
<evidence type="ECO:0000256" key="3">
    <source>
        <dbReference type="ARBA" id="ARBA00022771"/>
    </source>
</evidence>
<dbReference type="Gene3D" id="2.40.50.140">
    <property type="entry name" value="Nucleic acid-binding proteins"/>
    <property type="match status" value="3"/>
</dbReference>
<evidence type="ECO:0008006" key="10">
    <source>
        <dbReference type="Google" id="ProtNLM"/>
    </source>
</evidence>
<feature type="domain" description="Replication factor A C-terminal" evidence="6">
    <location>
        <begin position="301"/>
        <end position="429"/>
    </location>
</feature>
<dbReference type="InterPro" id="IPR013955">
    <property type="entry name" value="Rep_factor-A_C"/>
</dbReference>
<name>A0AAD8PGE3_BABGI</name>
<dbReference type="InterPro" id="IPR012340">
    <property type="entry name" value="NA-bd_OB-fold"/>
</dbReference>